<dbReference type="Pfam" id="PF00082">
    <property type="entry name" value="Peptidase_S8"/>
    <property type="match status" value="1"/>
</dbReference>
<keyword evidence="2 5" id="KW-0645">Protease</keyword>
<feature type="domain" description="Peptidase S8/S53" evidence="9">
    <location>
        <begin position="240"/>
        <end position="493"/>
    </location>
</feature>
<dbReference type="InterPro" id="IPR023828">
    <property type="entry name" value="Peptidase_S8_Ser-AS"/>
</dbReference>
<dbReference type="Proteomes" id="UP001501759">
    <property type="component" value="Unassembled WGS sequence"/>
</dbReference>
<dbReference type="InterPro" id="IPR006311">
    <property type="entry name" value="TAT_signal"/>
</dbReference>
<protein>
    <submittedName>
        <fullName evidence="10">S8 family serine peptidase</fullName>
    </submittedName>
</protein>
<evidence type="ECO:0000256" key="6">
    <source>
        <dbReference type="RuleBase" id="RU003355"/>
    </source>
</evidence>
<organism evidence="10 11">
    <name type="scientific">Streptomyces siamensis</name>
    <dbReference type="NCBI Taxonomy" id="1274986"/>
    <lineage>
        <taxon>Bacteria</taxon>
        <taxon>Bacillati</taxon>
        <taxon>Actinomycetota</taxon>
        <taxon>Actinomycetes</taxon>
        <taxon>Kitasatosporales</taxon>
        <taxon>Streptomycetaceae</taxon>
        <taxon>Streptomyces</taxon>
    </lineage>
</organism>
<dbReference type="PROSITE" id="PS00136">
    <property type="entry name" value="SUBTILASE_ASP"/>
    <property type="match status" value="1"/>
</dbReference>
<evidence type="ECO:0000313" key="10">
    <source>
        <dbReference type="EMBL" id="GAA5020313.1"/>
    </source>
</evidence>
<keyword evidence="11" id="KW-1185">Reference proteome</keyword>
<dbReference type="EMBL" id="BAABKB010000021">
    <property type="protein sequence ID" value="GAA5020313.1"/>
    <property type="molecule type" value="Genomic_DNA"/>
</dbReference>
<dbReference type="PRINTS" id="PR00723">
    <property type="entry name" value="SUBTILISIN"/>
</dbReference>
<keyword evidence="8" id="KW-0732">Signal</keyword>
<proteinExistence type="inferred from homology"/>
<dbReference type="InterPro" id="IPR022398">
    <property type="entry name" value="Peptidase_S8_His-AS"/>
</dbReference>
<gene>
    <name evidence="10" type="ORF">GCM10023335_49890</name>
</gene>
<dbReference type="InterPro" id="IPR015500">
    <property type="entry name" value="Peptidase_S8_subtilisin-rel"/>
</dbReference>
<dbReference type="PROSITE" id="PS00138">
    <property type="entry name" value="SUBTILASE_SER"/>
    <property type="match status" value="1"/>
</dbReference>
<name>A0ABP9J649_9ACTN</name>
<dbReference type="InterPro" id="IPR017296">
    <property type="entry name" value="Peptidase_S8A_SAM-P45"/>
</dbReference>
<evidence type="ECO:0000256" key="7">
    <source>
        <dbReference type="SAM" id="MobiDB-lite"/>
    </source>
</evidence>
<dbReference type="PROSITE" id="PS51892">
    <property type="entry name" value="SUBTILASE"/>
    <property type="match status" value="1"/>
</dbReference>
<feature type="region of interest" description="Disordered" evidence="7">
    <location>
        <begin position="26"/>
        <end position="53"/>
    </location>
</feature>
<keyword evidence="3 5" id="KW-0378">Hydrolase</keyword>
<keyword evidence="4 5" id="KW-0720">Serine protease</keyword>
<evidence type="ECO:0000256" key="4">
    <source>
        <dbReference type="ARBA" id="ARBA00022825"/>
    </source>
</evidence>
<feature type="active site" description="Charge relay system" evidence="5">
    <location>
        <position position="281"/>
    </location>
</feature>
<evidence type="ECO:0000256" key="3">
    <source>
        <dbReference type="ARBA" id="ARBA00022801"/>
    </source>
</evidence>
<dbReference type="SUPFAM" id="SSF52025">
    <property type="entry name" value="PA domain"/>
    <property type="match status" value="1"/>
</dbReference>
<dbReference type="InterPro" id="IPR023827">
    <property type="entry name" value="Peptidase_S8_Asp-AS"/>
</dbReference>
<dbReference type="Gene3D" id="3.40.50.200">
    <property type="entry name" value="Peptidase S8/S53 domain"/>
    <property type="match status" value="1"/>
</dbReference>
<dbReference type="PANTHER" id="PTHR43399:SF4">
    <property type="entry name" value="CELL WALL-ASSOCIATED PROTEASE"/>
    <property type="match status" value="1"/>
</dbReference>
<dbReference type="InterPro" id="IPR046450">
    <property type="entry name" value="PA_dom_sf"/>
</dbReference>
<dbReference type="RefSeq" id="WP_345653464.1">
    <property type="nucleotide sequence ID" value="NZ_BAABKB010000021.1"/>
</dbReference>
<evidence type="ECO:0000313" key="11">
    <source>
        <dbReference type="Proteomes" id="UP001501759"/>
    </source>
</evidence>
<dbReference type="InterPro" id="IPR036852">
    <property type="entry name" value="Peptidase_S8/S53_dom_sf"/>
</dbReference>
<comment type="caution">
    <text evidence="10">The sequence shown here is derived from an EMBL/GenBank/DDBJ whole genome shotgun (WGS) entry which is preliminary data.</text>
</comment>
<dbReference type="PROSITE" id="PS51318">
    <property type="entry name" value="TAT"/>
    <property type="match status" value="1"/>
</dbReference>
<evidence type="ECO:0000256" key="1">
    <source>
        <dbReference type="ARBA" id="ARBA00011073"/>
    </source>
</evidence>
<feature type="chain" id="PRO_5045120938" evidence="8">
    <location>
        <begin position="30"/>
        <end position="1250"/>
    </location>
</feature>
<accession>A0ABP9J649</accession>
<dbReference type="PIRSF" id="PIRSF037852">
    <property type="entry name" value="Subtilisin_rel_SAV5721"/>
    <property type="match status" value="1"/>
</dbReference>
<dbReference type="InterPro" id="IPR000209">
    <property type="entry name" value="Peptidase_S8/S53_dom"/>
</dbReference>
<dbReference type="InterPro" id="IPR051048">
    <property type="entry name" value="Peptidase_S8/S53_subtilisin"/>
</dbReference>
<sequence length="1250" mass="131908">MPSILTRRRGLAAAALALAMLTAPPLVSASGTPRTGPTERTPAGDAATRQPTSRTVTLVTGDKVTVNTAADGKVTRSVQGPDGRRTGFAVHEVGKDTYVYPNAAVPYLAAGQLDKELFNVTGLLADGYGDAQRSTLPLIVTYTDAAVRARAAAVPTGATRTRALNSIRGAALSQQRAKAGAFWSALTGGNASATGRGTATEPRLSSGIAKVWLDGKVKADLSDTTAQIGAPEAWAGGNTGQGVDVAVLDTGVDTRHPDLVGQVSESTSFVPDQDVEDRNGHGTHVASTIAGTGAASDGKERGVAPGARLHIGKVLDDNGNGQESWVLAGMEWAAREQHAKVISMSLGAGPTDGHDPLSQAVDELSAETGALFTIAAGNSGKYTVSTPSVADAALSVGAVDGSDRLADFSGTGPRQGDAGLKPELTAPGVDVLAARSQYTSEGTGSYQTMSGTSMATPHVAGAAALLARAHPDWSGKQLKDGLVSTTKTTPEYTPYEAGSGRLDAAAAVKGTVFASGSVFGGYRDASTPAGGTSGKTEKKVTYTNTGDRPVTLDLDVRAPGAATGAFTLSARQITLPPNGTGTVDLITDFDLVKADTVTSGQILATDGSGALVAHTITGAYKMGARYTITVNGKDRSGRPMGGAVWLTGERFALPLVLDDSGTGTVTLPGGTYAVELVADVEGVHGSHSKGLAVLTRPEVVLDKNVTVDLDASKARQVTVRTPQAATPALTRLDFYRYFDEEHAYRSEYVPDQSYDSSWVLPGKEVTKGTYEFGVAARLEQPALTIAAGKHTYDDLRVRRAHVPLKKGGHTYGAVFAGEGGTDAYRGLDAKGRTVVVRRNDSVALEEQADNAAKAGATVLLVVNDGDGRLAPWRDDAYLVTEIPAPLTVATLTADEGDDLIARIKRGRTTLRVTSNPTTEYVYDIAHHQSGVPADPSYRPRRADLNRVEVSFRNNHQARAMEIRVAVWHDDYMTVPLPTPAQGKRTDWVSAGTVWHEEAFVNRELQISNDTFKRYPRGTTSHLEYFGPIQRPRMNSHYMPLRSGNTVGATIPGWSDSEPGHAGTTFGNAEVQDRVKIYQGDTLIRASDTNTIGSPRFPLVLAPEKLRYRLVSDNARGNWTNDYSTTTSTEWGFTSQETAADTVEVLPLIQLDYAVTGMDASGRSGRRSDITVTPTHLAGAPGSDTIKTVSVDISYDDGSSWRHATLRHTERGWCTELNAPAKARFVTLRTSASDTQGNTVKQRITRAFGLK</sequence>
<feature type="active site" description="Charge relay system" evidence="5">
    <location>
        <position position="249"/>
    </location>
</feature>
<feature type="compositionally biased region" description="Low complexity" evidence="7">
    <location>
        <begin position="26"/>
        <end position="41"/>
    </location>
</feature>
<dbReference type="PANTHER" id="PTHR43399">
    <property type="entry name" value="SUBTILISIN-RELATED"/>
    <property type="match status" value="1"/>
</dbReference>
<evidence type="ECO:0000256" key="2">
    <source>
        <dbReference type="ARBA" id="ARBA00022670"/>
    </source>
</evidence>
<dbReference type="PROSITE" id="PS00137">
    <property type="entry name" value="SUBTILASE_HIS"/>
    <property type="match status" value="1"/>
</dbReference>
<evidence type="ECO:0000259" key="9">
    <source>
        <dbReference type="Pfam" id="PF00082"/>
    </source>
</evidence>
<evidence type="ECO:0000256" key="5">
    <source>
        <dbReference type="PROSITE-ProRule" id="PRU01240"/>
    </source>
</evidence>
<feature type="active site" description="Charge relay system" evidence="5">
    <location>
        <position position="453"/>
    </location>
</feature>
<dbReference type="Gene3D" id="3.50.30.30">
    <property type="match status" value="1"/>
</dbReference>
<feature type="signal peptide" evidence="8">
    <location>
        <begin position="1"/>
        <end position="29"/>
    </location>
</feature>
<dbReference type="SUPFAM" id="SSF52743">
    <property type="entry name" value="Subtilisin-like"/>
    <property type="match status" value="1"/>
</dbReference>
<comment type="similarity">
    <text evidence="1 5 6">Belongs to the peptidase S8 family.</text>
</comment>
<evidence type="ECO:0000256" key="8">
    <source>
        <dbReference type="SAM" id="SignalP"/>
    </source>
</evidence>
<reference evidence="11" key="1">
    <citation type="journal article" date="2019" name="Int. J. Syst. Evol. Microbiol.">
        <title>The Global Catalogue of Microorganisms (GCM) 10K type strain sequencing project: providing services to taxonomists for standard genome sequencing and annotation.</title>
        <authorList>
            <consortium name="The Broad Institute Genomics Platform"/>
            <consortium name="The Broad Institute Genome Sequencing Center for Infectious Disease"/>
            <person name="Wu L."/>
            <person name="Ma J."/>
        </authorList>
    </citation>
    <scope>NUCLEOTIDE SEQUENCE [LARGE SCALE GENOMIC DNA]</scope>
    <source>
        <strain evidence="11">JCM 18409</strain>
    </source>
</reference>
<dbReference type="CDD" id="cd00538">
    <property type="entry name" value="PA"/>
    <property type="match status" value="1"/>
</dbReference>